<evidence type="ECO:0000313" key="1">
    <source>
        <dbReference type="EMBL" id="RXK14707.1"/>
    </source>
</evidence>
<dbReference type="PANTHER" id="PTHR35145">
    <property type="entry name" value="CYTOPLASMIC PROTEIN-RELATED"/>
    <property type="match status" value="1"/>
</dbReference>
<sequence>MQKKSLDKFLLSKPCSKKEFPFGEEITVFKVKNKMFALYWIEEGLIRINLKCDPNDALAYREIYSSVIEGYHMNKKYWNTIILDKSIDNKIIKEMINESYNLVVEKLTKKQKEEIKLNKC</sequence>
<proteinExistence type="predicted"/>
<dbReference type="Pfam" id="PF04237">
    <property type="entry name" value="YjbR"/>
    <property type="match status" value="1"/>
</dbReference>
<gene>
    <name evidence="1" type="ORF">CP985_12130</name>
</gene>
<dbReference type="InterPro" id="IPR007351">
    <property type="entry name" value="YjbR"/>
</dbReference>
<dbReference type="RefSeq" id="WP_114842251.1">
    <property type="nucleotide sequence ID" value="NZ_CP031219.1"/>
</dbReference>
<dbReference type="Gene3D" id="3.90.1150.30">
    <property type="match status" value="1"/>
</dbReference>
<evidence type="ECO:0008006" key="3">
    <source>
        <dbReference type="Google" id="ProtNLM"/>
    </source>
</evidence>
<name>A0AAX2ACG0_9BACT</name>
<comment type="caution">
    <text evidence="1">The sequence shown here is derived from an EMBL/GenBank/DDBJ whole genome shotgun (WGS) entry which is preliminary data.</text>
</comment>
<dbReference type="InterPro" id="IPR038056">
    <property type="entry name" value="YjbR-like_sf"/>
</dbReference>
<dbReference type="EMBL" id="NXID01000053">
    <property type="protein sequence ID" value="RXK14707.1"/>
    <property type="molecule type" value="Genomic_DNA"/>
</dbReference>
<dbReference type="InterPro" id="IPR058532">
    <property type="entry name" value="YjbR/MT2646/Rv2570-like"/>
</dbReference>
<dbReference type="SUPFAM" id="SSF142906">
    <property type="entry name" value="YjbR-like"/>
    <property type="match status" value="1"/>
</dbReference>
<dbReference type="KEGG" id="amyt:AMYT_1839"/>
<dbReference type="Proteomes" id="UP000290092">
    <property type="component" value="Unassembled WGS sequence"/>
</dbReference>
<dbReference type="PANTHER" id="PTHR35145:SF1">
    <property type="entry name" value="CYTOPLASMIC PROTEIN"/>
    <property type="match status" value="1"/>
</dbReference>
<accession>A0AAX2ACG0</accession>
<keyword evidence="2" id="KW-1185">Reference proteome</keyword>
<dbReference type="AlphaFoldDB" id="A0AAX2ACG0"/>
<evidence type="ECO:0000313" key="2">
    <source>
        <dbReference type="Proteomes" id="UP000290092"/>
    </source>
</evidence>
<reference evidence="1 2" key="1">
    <citation type="submission" date="2017-09" db="EMBL/GenBank/DDBJ databases">
        <title>Genomics of the genus Arcobacter.</title>
        <authorList>
            <person name="Perez-Cataluna A."/>
            <person name="Figueras M.J."/>
            <person name="Salas-Masso N."/>
        </authorList>
    </citation>
    <scope>NUCLEOTIDE SEQUENCE [LARGE SCALE GENOMIC DNA]</scope>
    <source>
        <strain evidence="1 2">CECT 7386</strain>
    </source>
</reference>
<protein>
    <recommendedName>
        <fullName evidence="3">MmcQ/YjbR family DNA-binding protein</fullName>
    </recommendedName>
</protein>
<organism evidence="1 2">
    <name type="scientific">Malaciobacter mytili LMG 24559</name>
    <dbReference type="NCBI Taxonomy" id="1032238"/>
    <lineage>
        <taxon>Bacteria</taxon>
        <taxon>Pseudomonadati</taxon>
        <taxon>Campylobacterota</taxon>
        <taxon>Epsilonproteobacteria</taxon>
        <taxon>Campylobacterales</taxon>
        <taxon>Arcobacteraceae</taxon>
        <taxon>Malaciobacter</taxon>
    </lineage>
</organism>